<dbReference type="EMBL" id="ML769595">
    <property type="protein sequence ID" value="KAE9392467.1"/>
    <property type="molecule type" value="Genomic_DNA"/>
</dbReference>
<organism evidence="1 2">
    <name type="scientific">Gymnopus androsaceus JB14</name>
    <dbReference type="NCBI Taxonomy" id="1447944"/>
    <lineage>
        <taxon>Eukaryota</taxon>
        <taxon>Fungi</taxon>
        <taxon>Dikarya</taxon>
        <taxon>Basidiomycota</taxon>
        <taxon>Agaricomycotina</taxon>
        <taxon>Agaricomycetes</taxon>
        <taxon>Agaricomycetidae</taxon>
        <taxon>Agaricales</taxon>
        <taxon>Marasmiineae</taxon>
        <taxon>Omphalotaceae</taxon>
        <taxon>Gymnopus</taxon>
    </lineage>
</organism>
<feature type="non-terminal residue" evidence="1">
    <location>
        <position position="1"/>
    </location>
</feature>
<accession>A0A6A4H5N7</accession>
<sequence length="90" mass="9632">SYVPVAIFVGRTAGIGQGMADALALQTNGNCHIILIGRNKASGKAIISKFPRPTVSGAKHEFIRCDAAMLMRNIGQTTKDILSRLSRSTF</sequence>
<reference evidence="1" key="1">
    <citation type="journal article" date="2019" name="Environ. Microbiol.">
        <title>Fungal ecological strategies reflected in gene transcription - a case study of two litter decomposers.</title>
        <authorList>
            <person name="Barbi F."/>
            <person name="Kohler A."/>
            <person name="Barry K."/>
            <person name="Baskaran P."/>
            <person name="Daum C."/>
            <person name="Fauchery L."/>
            <person name="Ihrmark K."/>
            <person name="Kuo A."/>
            <person name="LaButti K."/>
            <person name="Lipzen A."/>
            <person name="Morin E."/>
            <person name="Grigoriev I.V."/>
            <person name="Henrissat B."/>
            <person name="Lindahl B."/>
            <person name="Martin F."/>
        </authorList>
    </citation>
    <scope>NUCLEOTIDE SEQUENCE</scope>
    <source>
        <strain evidence="1">JB14</strain>
    </source>
</reference>
<protein>
    <recommendedName>
        <fullName evidence="3">Ketoreductase (KR) domain-containing protein</fullName>
    </recommendedName>
</protein>
<evidence type="ECO:0008006" key="3">
    <source>
        <dbReference type="Google" id="ProtNLM"/>
    </source>
</evidence>
<proteinExistence type="predicted"/>
<keyword evidence="2" id="KW-1185">Reference proteome</keyword>
<gene>
    <name evidence="1" type="ORF">BT96DRAFT_830565</name>
</gene>
<dbReference type="Gene3D" id="3.40.50.720">
    <property type="entry name" value="NAD(P)-binding Rossmann-like Domain"/>
    <property type="match status" value="1"/>
</dbReference>
<dbReference type="AlphaFoldDB" id="A0A6A4H5N7"/>
<evidence type="ECO:0000313" key="1">
    <source>
        <dbReference type="EMBL" id="KAE9392467.1"/>
    </source>
</evidence>
<dbReference type="Proteomes" id="UP000799118">
    <property type="component" value="Unassembled WGS sequence"/>
</dbReference>
<evidence type="ECO:0000313" key="2">
    <source>
        <dbReference type="Proteomes" id="UP000799118"/>
    </source>
</evidence>
<dbReference type="OrthoDB" id="2898509at2759"/>
<name>A0A6A4H5N7_9AGAR</name>